<comment type="similarity">
    <text evidence="1 3">Belongs to the ArsC family.</text>
</comment>
<accession>A0A3R5XU68</accession>
<evidence type="ECO:0000256" key="1">
    <source>
        <dbReference type="ARBA" id="ARBA00007198"/>
    </source>
</evidence>
<gene>
    <name evidence="4" type="primary">arsC</name>
    <name evidence="4" type="ORF">EQP59_07825</name>
</gene>
<dbReference type="Pfam" id="PF03960">
    <property type="entry name" value="ArsC"/>
    <property type="match status" value="1"/>
</dbReference>
<dbReference type="InterPro" id="IPR006659">
    <property type="entry name" value="Arsenate_reductase"/>
</dbReference>
<dbReference type="OrthoDB" id="9808142at2"/>
<reference evidence="4 5" key="1">
    <citation type="submission" date="2019-01" db="EMBL/GenBank/DDBJ databases">
        <title>Whole Genome of Ornithobacterium rhinotracheale FARPER-174b.</title>
        <authorList>
            <person name="Tataje-Lavanda L.A."/>
            <person name="Montalvan A."/>
            <person name="Montesinos R."/>
            <person name="Zimic M."/>
            <person name="Fernandez-Sanchez M."/>
            <person name="Fernandez-Diaz M."/>
        </authorList>
    </citation>
    <scope>NUCLEOTIDE SEQUENCE [LARGE SCALE GENOMIC DNA]</scope>
    <source>
        <strain evidence="4 5">FARPER-174b</strain>
    </source>
</reference>
<dbReference type="InterPro" id="IPR036249">
    <property type="entry name" value="Thioredoxin-like_sf"/>
</dbReference>
<proteinExistence type="inferred from homology"/>
<dbReference type="SUPFAM" id="SSF52833">
    <property type="entry name" value="Thioredoxin-like"/>
    <property type="match status" value="1"/>
</dbReference>
<dbReference type="AlphaFoldDB" id="A0A3R5XU68"/>
<dbReference type="CDD" id="cd03034">
    <property type="entry name" value="ArsC_ArsC"/>
    <property type="match status" value="1"/>
</dbReference>
<organism evidence="4 5">
    <name type="scientific">Ornithobacterium rhinotracheale</name>
    <dbReference type="NCBI Taxonomy" id="28251"/>
    <lineage>
        <taxon>Bacteria</taxon>
        <taxon>Pseudomonadati</taxon>
        <taxon>Bacteroidota</taxon>
        <taxon>Flavobacteriia</taxon>
        <taxon>Flavobacteriales</taxon>
        <taxon>Weeksellaceae</taxon>
        <taxon>Ornithobacterium</taxon>
    </lineage>
</organism>
<dbReference type="InterPro" id="IPR006660">
    <property type="entry name" value="Arsenate_reductase-like"/>
</dbReference>
<dbReference type="RefSeq" id="WP_128501687.1">
    <property type="nucleotide sequence ID" value="NZ_CP035107.1"/>
</dbReference>
<sequence length="114" mass="13310">MIKVFHNPRCSKSRAALQYLENKNQKFEIYKYLDEKISENQIKDILAKTGLKPIDLVRTNEDIWKENYKGKDLTDEQIISVIVENPKLLERPIVINGDRAVVARPTEKIDEILD</sequence>
<dbReference type="PROSITE" id="PS51353">
    <property type="entry name" value="ARSC"/>
    <property type="match status" value="1"/>
</dbReference>
<evidence type="ECO:0000313" key="5">
    <source>
        <dbReference type="Proteomes" id="UP000287701"/>
    </source>
</evidence>
<evidence type="ECO:0000256" key="2">
    <source>
        <dbReference type="ARBA" id="ARBA00023002"/>
    </source>
</evidence>
<dbReference type="Proteomes" id="UP000287701">
    <property type="component" value="Chromosome"/>
</dbReference>
<dbReference type="PANTHER" id="PTHR30041">
    <property type="entry name" value="ARSENATE REDUCTASE"/>
    <property type="match status" value="1"/>
</dbReference>
<name>A0A3R5XU68_ORNRH</name>
<dbReference type="PANTHER" id="PTHR30041:SF4">
    <property type="entry name" value="ARSENATE REDUCTASE"/>
    <property type="match status" value="1"/>
</dbReference>
<dbReference type="Gene3D" id="3.40.30.10">
    <property type="entry name" value="Glutaredoxin"/>
    <property type="match status" value="1"/>
</dbReference>
<dbReference type="EC" id="1.20.4.1" evidence="4"/>
<evidence type="ECO:0000256" key="3">
    <source>
        <dbReference type="PROSITE-ProRule" id="PRU01282"/>
    </source>
</evidence>
<protein>
    <submittedName>
        <fullName evidence="4">Arsenate reductase (Glutaredoxin)</fullName>
        <ecNumber evidence="4">1.20.4.1</ecNumber>
    </submittedName>
</protein>
<keyword evidence="2 4" id="KW-0560">Oxidoreductase</keyword>
<dbReference type="EMBL" id="CP035107">
    <property type="protein sequence ID" value="QAR31250.1"/>
    <property type="molecule type" value="Genomic_DNA"/>
</dbReference>
<dbReference type="GO" id="GO:0008794">
    <property type="term" value="F:arsenate reductase (glutaredoxin) activity"/>
    <property type="evidence" value="ECO:0007669"/>
    <property type="project" value="UniProtKB-EC"/>
</dbReference>
<evidence type="ECO:0000313" key="4">
    <source>
        <dbReference type="EMBL" id="QAR31250.1"/>
    </source>
</evidence>
<dbReference type="NCBIfam" id="TIGR00014">
    <property type="entry name" value="arsC"/>
    <property type="match status" value="1"/>
</dbReference>